<keyword evidence="2" id="KW-0812">Transmembrane</keyword>
<dbReference type="Gene3D" id="2.60.40.10">
    <property type="entry name" value="Immunoglobulins"/>
    <property type="match status" value="2"/>
</dbReference>
<dbReference type="Pfam" id="PF09067">
    <property type="entry name" value="EpoR_lig-bind"/>
    <property type="match status" value="1"/>
</dbReference>
<dbReference type="AlphaFoldDB" id="A0A3B4B6Z1"/>
<dbReference type="SUPFAM" id="SSF49265">
    <property type="entry name" value="Fibronectin type III"/>
    <property type="match status" value="2"/>
</dbReference>
<name>A0A3B4B6Z1_9GOBI</name>
<sequence>MLLRWLLIRCNISVCVPVPDDVSASARPLIYYCRSRNMEDFSCYWHPLDNVSDTEGMHYVLTYKKEYCPDYVSSGPHSCHFDRFHTNIWKFYCMTVTAVTSVGNYTSPQRCLDVADIVEMEAPVNLTYDLYDAGGDETGHNTLLSWAYPQPSDLQYGWITLIHELQYRRVNEPTNWKVKGPLREPHVELLGLPVGEYVVQVRCRSHNYGRWSQWSLPLYMSIPARPPTGKLLVLVLVTGVSVVIFSYKPFPVSFRIKDYFLPPIPKPRIIGIDPLLLKKGNLEEINRHFSSFHGYSPPSYSYADDIWDQVKVLVRGHCLFV</sequence>
<proteinExistence type="predicted"/>
<keyword evidence="4" id="KW-1133">Transmembrane helix</keyword>
<dbReference type="PROSITE" id="PS50853">
    <property type="entry name" value="FN3"/>
    <property type="match status" value="1"/>
</dbReference>
<reference evidence="10" key="2">
    <citation type="submission" date="2025-09" db="UniProtKB">
        <authorList>
            <consortium name="Ensembl"/>
        </authorList>
    </citation>
    <scope>IDENTIFICATION</scope>
</reference>
<evidence type="ECO:0000256" key="1">
    <source>
        <dbReference type="ARBA" id="ARBA00004479"/>
    </source>
</evidence>
<dbReference type="Proteomes" id="UP000261520">
    <property type="component" value="Unplaced"/>
</dbReference>
<keyword evidence="11" id="KW-1185">Reference proteome</keyword>
<evidence type="ECO:0000313" key="10">
    <source>
        <dbReference type="Ensembl" id="ENSPMGP00000025457.1"/>
    </source>
</evidence>
<accession>A0A3B4B6Z1</accession>
<dbReference type="PANTHER" id="PTHR23037">
    <property type="entry name" value="CYTOKINE RECEPTOR"/>
    <property type="match status" value="1"/>
</dbReference>
<evidence type="ECO:0000256" key="2">
    <source>
        <dbReference type="ARBA" id="ARBA00022692"/>
    </source>
</evidence>
<dbReference type="InterPro" id="IPR036116">
    <property type="entry name" value="FN3_sf"/>
</dbReference>
<evidence type="ECO:0000313" key="11">
    <source>
        <dbReference type="Proteomes" id="UP000261520"/>
    </source>
</evidence>
<protein>
    <recommendedName>
        <fullName evidence="9">Fibronectin type-III domain-containing protein</fullName>
    </recommendedName>
</protein>
<dbReference type="InterPro" id="IPR013783">
    <property type="entry name" value="Ig-like_fold"/>
</dbReference>
<evidence type="ECO:0000256" key="3">
    <source>
        <dbReference type="ARBA" id="ARBA00022729"/>
    </source>
</evidence>
<feature type="chain" id="PRO_5028280375" description="Fibronectin type-III domain-containing protein" evidence="8">
    <location>
        <begin position="18"/>
        <end position="321"/>
    </location>
</feature>
<keyword evidence="7" id="KW-0325">Glycoprotein</keyword>
<dbReference type="InterPro" id="IPR015152">
    <property type="entry name" value="Growth/epo_recpt_lig-bind"/>
</dbReference>
<evidence type="ECO:0000256" key="7">
    <source>
        <dbReference type="ARBA" id="ARBA00023180"/>
    </source>
</evidence>
<evidence type="ECO:0000256" key="8">
    <source>
        <dbReference type="SAM" id="SignalP"/>
    </source>
</evidence>
<feature type="signal peptide" evidence="8">
    <location>
        <begin position="1"/>
        <end position="17"/>
    </location>
</feature>
<dbReference type="InterPro" id="IPR003961">
    <property type="entry name" value="FN3_dom"/>
</dbReference>
<evidence type="ECO:0000256" key="5">
    <source>
        <dbReference type="ARBA" id="ARBA00023136"/>
    </source>
</evidence>
<dbReference type="GO" id="GO:0009897">
    <property type="term" value="C:external side of plasma membrane"/>
    <property type="evidence" value="ECO:0007669"/>
    <property type="project" value="TreeGrafter"/>
</dbReference>
<evidence type="ECO:0000256" key="4">
    <source>
        <dbReference type="ARBA" id="ARBA00022989"/>
    </source>
</evidence>
<dbReference type="GO" id="GO:0004896">
    <property type="term" value="F:cytokine receptor activity"/>
    <property type="evidence" value="ECO:0007669"/>
    <property type="project" value="TreeGrafter"/>
</dbReference>
<evidence type="ECO:0000256" key="6">
    <source>
        <dbReference type="ARBA" id="ARBA00023170"/>
    </source>
</evidence>
<dbReference type="PANTHER" id="PTHR23037:SF46">
    <property type="entry name" value="INTERLEUKIN 5 RECEPTOR SUBUNIT ALPHA"/>
    <property type="match status" value="1"/>
</dbReference>
<dbReference type="Ensembl" id="ENSPMGT00000027111.1">
    <property type="protein sequence ID" value="ENSPMGP00000025457.1"/>
    <property type="gene ID" value="ENSPMGG00000020539.1"/>
</dbReference>
<feature type="domain" description="Fibronectin type-III" evidence="9">
    <location>
        <begin position="122"/>
        <end position="227"/>
    </location>
</feature>
<evidence type="ECO:0000259" key="9">
    <source>
        <dbReference type="PROSITE" id="PS50853"/>
    </source>
</evidence>
<keyword evidence="6" id="KW-0675">Receptor</keyword>
<reference evidence="10" key="1">
    <citation type="submission" date="2025-08" db="UniProtKB">
        <authorList>
            <consortium name="Ensembl"/>
        </authorList>
    </citation>
    <scope>IDENTIFICATION</scope>
</reference>
<organism evidence="10 11">
    <name type="scientific">Periophthalmus magnuspinnatus</name>
    <dbReference type="NCBI Taxonomy" id="409849"/>
    <lineage>
        <taxon>Eukaryota</taxon>
        <taxon>Metazoa</taxon>
        <taxon>Chordata</taxon>
        <taxon>Craniata</taxon>
        <taxon>Vertebrata</taxon>
        <taxon>Euteleostomi</taxon>
        <taxon>Actinopterygii</taxon>
        <taxon>Neopterygii</taxon>
        <taxon>Teleostei</taxon>
        <taxon>Neoteleostei</taxon>
        <taxon>Acanthomorphata</taxon>
        <taxon>Gobiaria</taxon>
        <taxon>Gobiiformes</taxon>
        <taxon>Gobioidei</taxon>
        <taxon>Gobiidae</taxon>
        <taxon>Oxudercinae</taxon>
        <taxon>Periophthalmus</taxon>
    </lineage>
</organism>
<keyword evidence="3 8" id="KW-0732">Signal</keyword>
<dbReference type="STRING" id="409849.ENSPMGP00000025457"/>
<comment type="subcellular location">
    <subcellularLocation>
        <location evidence="1">Membrane</location>
        <topology evidence="1">Single-pass type I membrane protein</topology>
    </subcellularLocation>
</comment>
<keyword evidence="5" id="KW-0472">Membrane</keyword>